<evidence type="ECO:0000313" key="11">
    <source>
        <dbReference type="EMBL" id="TNN16728.1"/>
    </source>
</evidence>
<dbReference type="AlphaFoldDB" id="A0A4Z2DK28"/>
<feature type="transmembrane region" description="Helical" evidence="9">
    <location>
        <begin position="694"/>
        <end position="714"/>
    </location>
</feature>
<dbReference type="GO" id="GO:0034220">
    <property type="term" value="P:monoatomic ion transmembrane transport"/>
    <property type="evidence" value="ECO:0007669"/>
    <property type="project" value="UniProtKB-KW"/>
</dbReference>
<feature type="transmembrane region" description="Helical" evidence="9">
    <location>
        <begin position="652"/>
        <end position="674"/>
    </location>
</feature>
<sequence>MALTPKCSLNLLNDSPNHSLTKSYTQIIHNNDWSSLYSTDHSVEPLNTLNPINASSTSSTSSCSTNHPCSIETQLYQEEEKILNQCLTIDNNNNNRLINDDLLLNDFYYDQDILHNPYFYNSCHDFNCELTGGTTFDHSPILNRGYTRHTRKIDSDPTILLTLLKWARIGSSQLHGDDDQIDRINYQFTSVLLLILLTLTGFRQYLSHLPLQCWIPQEFSRSWEEYAEHYCWVTNTYFANVQSTIPPVDKRTTIIRYYQWATFVFIIQAAGFFLPCLIWRLLQNHSGFHVQRIMRSALRLHCTDADSSHIITYGLARYIDNVIYQRSYKMWRSQPSKNNTHSKQKIPQNSSVLKPTQNFTSQQSSSTTTTTSSSSSSASHEMSIETKLVKFENETLSPKQSSYQCRTLSNESTILRSHKKSRAPQPPVSTTSITCITTTNIPSTNSLKFNSDQIIYSLNPIIKHTSNVTSQSKLKQNVYEKTPSSLCRACGLCFTNLSSVDKTINSKSIQPLIGCSTETETTTMYTTTTTTPTTTLVFNPMNCPQSIISQSPTNISTKHYSSRLHQKSTCCWPIKQSRSSFKSSNLLNTKKIYSINKSITIQYITYQLCNRLWLCIKYALTLICLLPICSYQWLCNRHRMKKLHHHHNNNNFLFYLYVTMKLLYLINILSQLYLMQIFLGVKSYFFGLYTLNDLINGMYGVKQDIFHVLLIVILKQKNLEKIINTLYNVFYH</sequence>
<comment type="subcellular location">
    <subcellularLocation>
        <location evidence="1 9">Cell membrane</location>
        <topology evidence="1 9">Multi-pass membrane protein</topology>
    </subcellularLocation>
</comment>
<dbReference type="Proteomes" id="UP000311919">
    <property type="component" value="Unassembled WGS sequence"/>
</dbReference>
<keyword evidence="4 9" id="KW-0812">Transmembrane</keyword>
<evidence type="ECO:0000256" key="3">
    <source>
        <dbReference type="ARBA" id="ARBA00022475"/>
    </source>
</evidence>
<dbReference type="PANTHER" id="PTHR11893">
    <property type="entry name" value="INNEXIN"/>
    <property type="match status" value="1"/>
</dbReference>
<proteinExistence type="inferred from homology"/>
<feature type="transmembrane region" description="Helical" evidence="9">
    <location>
        <begin position="611"/>
        <end position="631"/>
    </location>
</feature>
<organism evidence="11 12">
    <name type="scientific">Schistosoma japonicum</name>
    <name type="common">Blood fluke</name>
    <dbReference type="NCBI Taxonomy" id="6182"/>
    <lineage>
        <taxon>Eukaryota</taxon>
        <taxon>Metazoa</taxon>
        <taxon>Spiralia</taxon>
        <taxon>Lophotrochozoa</taxon>
        <taxon>Platyhelminthes</taxon>
        <taxon>Trematoda</taxon>
        <taxon>Digenea</taxon>
        <taxon>Strigeidida</taxon>
        <taxon>Schistosomatoidea</taxon>
        <taxon>Schistosomatidae</taxon>
        <taxon>Schistosoma</taxon>
    </lineage>
</organism>
<feature type="region of interest" description="Disordered" evidence="10">
    <location>
        <begin position="334"/>
        <end position="380"/>
    </location>
</feature>
<accession>A0A4Z2DK28</accession>
<dbReference type="OrthoDB" id="5867527at2759"/>
<protein>
    <recommendedName>
        <fullName evidence="9">Innexin</fullName>
    </recommendedName>
</protein>
<dbReference type="Pfam" id="PF00876">
    <property type="entry name" value="Innexin"/>
    <property type="match status" value="2"/>
</dbReference>
<dbReference type="GO" id="GO:0005243">
    <property type="term" value="F:gap junction channel activity"/>
    <property type="evidence" value="ECO:0007669"/>
    <property type="project" value="TreeGrafter"/>
</dbReference>
<dbReference type="STRING" id="6182.A0A4Z2DK28"/>
<feature type="compositionally biased region" description="Polar residues" evidence="10">
    <location>
        <begin position="334"/>
        <end position="359"/>
    </location>
</feature>
<dbReference type="GO" id="GO:0005921">
    <property type="term" value="C:gap junction"/>
    <property type="evidence" value="ECO:0007669"/>
    <property type="project" value="UniProtKB-UniRule"/>
</dbReference>
<dbReference type="InterPro" id="IPR000990">
    <property type="entry name" value="Innexin"/>
</dbReference>
<dbReference type="PANTHER" id="PTHR11893:SF36">
    <property type="entry name" value="INNEXIN-5"/>
    <property type="match status" value="1"/>
</dbReference>
<name>A0A4Z2DK28_SCHJA</name>
<evidence type="ECO:0000256" key="7">
    <source>
        <dbReference type="ARBA" id="ARBA00023136"/>
    </source>
</evidence>
<dbReference type="EMBL" id="SKCS01000106">
    <property type="protein sequence ID" value="TNN16728.1"/>
    <property type="molecule type" value="Genomic_DNA"/>
</dbReference>
<keyword evidence="12" id="KW-1185">Reference proteome</keyword>
<keyword evidence="2 9" id="KW-0813">Transport</keyword>
<evidence type="ECO:0000313" key="12">
    <source>
        <dbReference type="Proteomes" id="UP000311919"/>
    </source>
</evidence>
<dbReference type="PRINTS" id="PR01262">
    <property type="entry name" value="INNEXIN"/>
</dbReference>
<evidence type="ECO:0000256" key="10">
    <source>
        <dbReference type="SAM" id="MobiDB-lite"/>
    </source>
</evidence>
<keyword evidence="7 9" id="KW-0472">Membrane</keyword>
<feature type="transmembrane region" description="Helical" evidence="9">
    <location>
        <begin position="260"/>
        <end position="282"/>
    </location>
</feature>
<evidence type="ECO:0000256" key="8">
    <source>
        <dbReference type="ARBA" id="ARBA00023303"/>
    </source>
</evidence>
<evidence type="ECO:0000256" key="9">
    <source>
        <dbReference type="RuleBase" id="RU010713"/>
    </source>
</evidence>
<evidence type="ECO:0000256" key="2">
    <source>
        <dbReference type="ARBA" id="ARBA00022448"/>
    </source>
</evidence>
<dbReference type="GO" id="GO:0005886">
    <property type="term" value="C:plasma membrane"/>
    <property type="evidence" value="ECO:0007669"/>
    <property type="project" value="UniProtKB-SubCell"/>
</dbReference>
<evidence type="ECO:0000256" key="1">
    <source>
        <dbReference type="ARBA" id="ARBA00004651"/>
    </source>
</evidence>
<feature type="compositionally biased region" description="Low complexity" evidence="10">
    <location>
        <begin position="360"/>
        <end position="377"/>
    </location>
</feature>
<comment type="function">
    <text evidence="9">Structural component of the gap junctions.</text>
</comment>
<keyword evidence="8 9" id="KW-0407">Ion channel</keyword>
<keyword evidence="6 9" id="KW-0406">Ion transport</keyword>
<keyword evidence="5 9" id="KW-1133">Transmembrane helix</keyword>
<gene>
    <name evidence="9" type="primary">inx</name>
    <name evidence="11" type="ORF">EWB00_000176</name>
</gene>
<dbReference type="PROSITE" id="PS51013">
    <property type="entry name" value="PANNEXIN"/>
    <property type="match status" value="1"/>
</dbReference>
<evidence type="ECO:0000256" key="6">
    <source>
        <dbReference type="ARBA" id="ARBA00023065"/>
    </source>
</evidence>
<keyword evidence="3" id="KW-1003">Cell membrane</keyword>
<reference evidence="11 12" key="1">
    <citation type="submission" date="2019-03" db="EMBL/GenBank/DDBJ databases">
        <title>An improved genome assembly of the fluke Schistosoma japonicum.</title>
        <authorList>
            <person name="Hu W."/>
            <person name="Luo F."/>
            <person name="Yin M."/>
            <person name="Mo X."/>
            <person name="Sun C."/>
            <person name="Wu Q."/>
            <person name="Zhu B."/>
            <person name="Xiang M."/>
            <person name="Wang J."/>
            <person name="Wang Y."/>
            <person name="Zhang T."/>
            <person name="Xu B."/>
            <person name="Zheng H."/>
            <person name="Feng Z."/>
        </authorList>
    </citation>
    <scope>NUCLEOTIDE SEQUENCE [LARGE SCALE GENOMIC DNA]</scope>
    <source>
        <strain evidence="11">HuSjv2</strain>
        <tissue evidence="11">Worms</tissue>
    </source>
</reference>
<comment type="similarity">
    <text evidence="9">Belongs to the pannexin family.</text>
</comment>
<evidence type="ECO:0000256" key="5">
    <source>
        <dbReference type="ARBA" id="ARBA00022989"/>
    </source>
</evidence>
<comment type="caution">
    <text evidence="11">The sequence shown here is derived from an EMBL/GenBank/DDBJ whole genome shotgun (WGS) entry which is preliminary data.</text>
</comment>
<evidence type="ECO:0000256" key="4">
    <source>
        <dbReference type="ARBA" id="ARBA00022692"/>
    </source>
</evidence>